<gene>
    <name evidence="1" type="ORF">CALCODRAFT_488513</name>
</gene>
<name>A0A165CET2_9BASI</name>
<accession>A0A165CET2</accession>
<sequence>MNGAWVGIYVDGKGMVPGTRASTYCTACRDTYDISALSGSQEAPNSSHDGYS</sequence>
<organism evidence="1 2">
    <name type="scientific">Calocera cornea HHB12733</name>
    <dbReference type="NCBI Taxonomy" id="1353952"/>
    <lineage>
        <taxon>Eukaryota</taxon>
        <taxon>Fungi</taxon>
        <taxon>Dikarya</taxon>
        <taxon>Basidiomycota</taxon>
        <taxon>Agaricomycotina</taxon>
        <taxon>Dacrymycetes</taxon>
        <taxon>Dacrymycetales</taxon>
        <taxon>Dacrymycetaceae</taxon>
        <taxon>Calocera</taxon>
    </lineage>
</organism>
<evidence type="ECO:0000313" key="2">
    <source>
        <dbReference type="Proteomes" id="UP000076842"/>
    </source>
</evidence>
<protein>
    <submittedName>
        <fullName evidence="1">Uncharacterized protein</fullName>
    </submittedName>
</protein>
<dbReference type="InParanoid" id="A0A165CET2"/>
<reference evidence="1 2" key="1">
    <citation type="journal article" date="2016" name="Mol. Biol. Evol.">
        <title>Comparative Genomics of Early-Diverging Mushroom-Forming Fungi Provides Insights into the Origins of Lignocellulose Decay Capabilities.</title>
        <authorList>
            <person name="Nagy L.G."/>
            <person name="Riley R."/>
            <person name="Tritt A."/>
            <person name="Adam C."/>
            <person name="Daum C."/>
            <person name="Floudas D."/>
            <person name="Sun H."/>
            <person name="Yadav J.S."/>
            <person name="Pangilinan J."/>
            <person name="Larsson K.H."/>
            <person name="Matsuura K."/>
            <person name="Barry K."/>
            <person name="Labutti K."/>
            <person name="Kuo R."/>
            <person name="Ohm R.A."/>
            <person name="Bhattacharya S.S."/>
            <person name="Shirouzu T."/>
            <person name="Yoshinaga Y."/>
            <person name="Martin F.M."/>
            <person name="Grigoriev I.V."/>
            <person name="Hibbett D.S."/>
        </authorList>
    </citation>
    <scope>NUCLEOTIDE SEQUENCE [LARGE SCALE GENOMIC DNA]</scope>
    <source>
        <strain evidence="1 2">HHB12733</strain>
    </source>
</reference>
<dbReference type="EMBL" id="KV424152">
    <property type="protein sequence ID" value="KZT50674.1"/>
    <property type="molecule type" value="Genomic_DNA"/>
</dbReference>
<evidence type="ECO:0000313" key="1">
    <source>
        <dbReference type="EMBL" id="KZT50674.1"/>
    </source>
</evidence>
<dbReference type="Proteomes" id="UP000076842">
    <property type="component" value="Unassembled WGS sequence"/>
</dbReference>
<keyword evidence="2" id="KW-1185">Reference proteome</keyword>
<proteinExistence type="predicted"/>
<dbReference type="AlphaFoldDB" id="A0A165CET2"/>